<protein>
    <recommendedName>
        <fullName evidence="1">Protein kinase domain-containing protein</fullName>
    </recommendedName>
</protein>
<dbReference type="PANTHER" id="PTHR24359">
    <property type="entry name" value="SERINE/THREONINE-PROTEIN KINASE SBK1"/>
    <property type="match status" value="1"/>
</dbReference>
<dbReference type="PROSITE" id="PS50011">
    <property type="entry name" value="PROTEIN_KINASE_DOM"/>
    <property type="match status" value="1"/>
</dbReference>
<reference evidence="2" key="1">
    <citation type="submission" date="2023-06" db="EMBL/GenBank/DDBJ databases">
        <title>Multi-omics analyses reveal the molecular pathogenesis toolkit of Lasiodiplodia hormozganensis, a cross-kingdom pathogen.</title>
        <authorList>
            <person name="Felix C."/>
            <person name="Meneses R."/>
            <person name="Goncalves M.F.M."/>
            <person name="Tilleman L."/>
            <person name="Duarte A.S."/>
            <person name="Jorrin-Novo J.V."/>
            <person name="Van De Peer Y."/>
            <person name="Deforce D."/>
            <person name="Van Nieuwerburgh F."/>
            <person name="Esteves A.C."/>
            <person name="Alves A."/>
        </authorList>
    </citation>
    <scope>NUCLEOTIDE SEQUENCE</scope>
    <source>
        <strain evidence="2">CBS 339.90</strain>
    </source>
</reference>
<proteinExistence type="predicted"/>
<accession>A0AA40CGV6</accession>
<dbReference type="InterPro" id="IPR000719">
    <property type="entry name" value="Prot_kinase_dom"/>
</dbReference>
<feature type="domain" description="Protein kinase" evidence="1">
    <location>
        <begin position="1"/>
        <end position="325"/>
    </location>
</feature>
<dbReference type="GO" id="GO:0004674">
    <property type="term" value="F:protein serine/threonine kinase activity"/>
    <property type="evidence" value="ECO:0007669"/>
    <property type="project" value="TreeGrafter"/>
</dbReference>
<gene>
    <name evidence="2" type="ORF">DIS24_g10287</name>
</gene>
<sequence>MLSLQDREQKVAIKRLHSGDKKDFEKERSIYVTLGKKQDVSPHLAKLLATYEYQGKFHFIFPRANCNLRKYWENNPRPSFTRKTFLWSLKQMTGIATALDNIHNFRTTVPLDGKGRTPTGDVQFSVKDGEELFGRHGDIKPENILWFEHIPQHQRRHSNPDSDDSEGGILQITDFGLGRFHGRDSGTEGTFRSQTYEPPEYELHRPVSRLYDIWSLGCLYLEFATWLLKGYDAIEDFSDHRACPSSIDPQLSDDFFFKVVRDEHNIINAVVHDGVKDWANMLHTDKKCPEFIHDIVDLVMEELLLIDAKDRIKTPWLCVKLKGFLEKAETDPAYLCGSAGRRKWGIFRIPRDYYAGRRSANTEQKPERTLRRQMSW</sequence>
<name>A0AA40CGV6_9PEZI</name>
<dbReference type="SMART" id="SM00220">
    <property type="entry name" value="S_TKc"/>
    <property type="match status" value="1"/>
</dbReference>
<dbReference type="InterPro" id="IPR011009">
    <property type="entry name" value="Kinase-like_dom_sf"/>
</dbReference>
<evidence type="ECO:0000313" key="3">
    <source>
        <dbReference type="Proteomes" id="UP001175001"/>
    </source>
</evidence>
<dbReference type="AlphaFoldDB" id="A0AA40CGV6"/>
<dbReference type="PANTHER" id="PTHR24359:SF1">
    <property type="entry name" value="INHIBITOR OF NUCLEAR FACTOR KAPPA-B KINASE EPSILON SUBUNIT HOMOLOG 1-RELATED"/>
    <property type="match status" value="1"/>
</dbReference>
<evidence type="ECO:0000259" key="1">
    <source>
        <dbReference type="PROSITE" id="PS50011"/>
    </source>
</evidence>
<dbReference type="Gene3D" id="1.10.510.10">
    <property type="entry name" value="Transferase(Phosphotransferase) domain 1"/>
    <property type="match status" value="2"/>
</dbReference>
<organism evidence="2 3">
    <name type="scientific">Lasiodiplodia hormozganensis</name>
    <dbReference type="NCBI Taxonomy" id="869390"/>
    <lineage>
        <taxon>Eukaryota</taxon>
        <taxon>Fungi</taxon>
        <taxon>Dikarya</taxon>
        <taxon>Ascomycota</taxon>
        <taxon>Pezizomycotina</taxon>
        <taxon>Dothideomycetes</taxon>
        <taxon>Dothideomycetes incertae sedis</taxon>
        <taxon>Botryosphaeriales</taxon>
        <taxon>Botryosphaeriaceae</taxon>
        <taxon>Lasiodiplodia</taxon>
    </lineage>
</organism>
<dbReference type="SUPFAM" id="SSF56112">
    <property type="entry name" value="Protein kinase-like (PK-like)"/>
    <property type="match status" value="1"/>
</dbReference>
<dbReference type="GO" id="GO:0005524">
    <property type="term" value="F:ATP binding"/>
    <property type="evidence" value="ECO:0007669"/>
    <property type="project" value="InterPro"/>
</dbReference>
<dbReference type="Proteomes" id="UP001175001">
    <property type="component" value="Unassembled WGS sequence"/>
</dbReference>
<keyword evidence="3" id="KW-1185">Reference proteome</keyword>
<dbReference type="Pfam" id="PF00069">
    <property type="entry name" value="Pkinase"/>
    <property type="match status" value="1"/>
</dbReference>
<dbReference type="EMBL" id="JAUJDW010000106">
    <property type="protein sequence ID" value="KAK0637987.1"/>
    <property type="molecule type" value="Genomic_DNA"/>
</dbReference>
<comment type="caution">
    <text evidence="2">The sequence shown here is derived from an EMBL/GenBank/DDBJ whole genome shotgun (WGS) entry which is preliminary data.</text>
</comment>
<evidence type="ECO:0000313" key="2">
    <source>
        <dbReference type="EMBL" id="KAK0637987.1"/>
    </source>
</evidence>